<feature type="region of interest" description="Disordered" evidence="1">
    <location>
        <begin position="30"/>
        <end position="115"/>
    </location>
</feature>
<keyword evidence="2" id="KW-0732">Signal</keyword>
<proteinExistence type="predicted"/>
<dbReference type="Proteomes" id="UP000799764">
    <property type="component" value="Unassembled WGS sequence"/>
</dbReference>
<accession>A0A9P4P605</accession>
<comment type="caution">
    <text evidence="3">The sequence shown here is derived from an EMBL/GenBank/DDBJ whole genome shotgun (WGS) entry which is preliminary data.</text>
</comment>
<dbReference type="EMBL" id="MU001514">
    <property type="protein sequence ID" value="KAF2437862.1"/>
    <property type="molecule type" value="Genomic_DNA"/>
</dbReference>
<reference evidence="3" key="1">
    <citation type="journal article" date="2020" name="Stud. Mycol.">
        <title>101 Dothideomycetes genomes: a test case for predicting lifestyles and emergence of pathogens.</title>
        <authorList>
            <person name="Haridas S."/>
            <person name="Albert R."/>
            <person name="Binder M."/>
            <person name="Bloem J."/>
            <person name="Labutti K."/>
            <person name="Salamov A."/>
            <person name="Andreopoulos B."/>
            <person name="Baker S."/>
            <person name="Barry K."/>
            <person name="Bills G."/>
            <person name="Bluhm B."/>
            <person name="Cannon C."/>
            <person name="Castanera R."/>
            <person name="Culley D."/>
            <person name="Daum C."/>
            <person name="Ezra D."/>
            <person name="Gonzalez J."/>
            <person name="Henrissat B."/>
            <person name="Kuo A."/>
            <person name="Liang C."/>
            <person name="Lipzen A."/>
            <person name="Lutzoni F."/>
            <person name="Magnuson J."/>
            <person name="Mondo S."/>
            <person name="Nolan M."/>
            <person name="Ohm R."/>
            <person name="Pangilinan J."/>
            <person name="Park H.-J."/>
            <person name="Ramirez L."/>
            <person name="Alfaro M."/>
            <person name="Sun H."/>
            <person name="Tritt A."/>
            <person name="Yoshinaga Y."/>
            <person name="Zwiers L.-H."/>
            <person name="Turgeon B."/>
            <person name="Goodwin S."/>
            <person name="Spatafora J."/>
            <person name="Crous P."/>
            <person name="Grigoriev I."/>
        </authorList>
    </citation>
    <scope>NUCLEOTIDE SEQUENCE</scope>
    <source>
        <strain evidence="3">CBS 690.94</strain>
    </source>
</reference>
<feature type="compositionally biased region" description="Low complexity" evidence="1">
    <location>
        <begin position="67"/>
        <end position="104"/>
    </location>
</feature>
<evidence type="ECO:0000256" key="2">
    <source>
        <dbReference type="SAM" id="SignalP"/>
    </source>
</evidence>
<sequence length="115" mass="12158">MFTHHTMRILLSVAAFGLSVAAVALPRLSGGEGINATSSSSQHQYAQPTTPSSLDYGPDVKYARPWPTSETTTTTPYATVSSVTGPETTTTPTTEQAFSTPTTEQAFPTPVPKCH</sequence>
<protein>
    <submittedName>
        <fullName evidence="3">Uncharacterized protein</fullName>
    </submittedName>
</protein>
<name>A0A9P4P605_9PLEO</name>
<keyword evidence="4" id="KW-1185">Reference proteome</keyword>
<gene>
    <name evidence="3" type="ORF">P171DRAFT_449616</name>
</gene>
<feature type="chain" id="PRO_5040516672" evidence="2">
    <location>
        <begin position="22"/>
        <end position="115"/>
    </location>
</feature>
<dbReference type="AlphaFoldDB" id="A0A9P4P605"/>
<evidence type="ECO:0000256" key="1">
    <source>
        <dbReference type="SAM" id="MobiDB-lite"/>
    </source>
</evidence>
<feature type="compositionally biased region" description="Polar residues" evidence="1">
    <location>
        <begin position="35"/>
        <end position="53"/>
    </location>
</feature>
<evidence type="ECO:0000313" key="3">
    <source>
        <dbReference type="EMBL" id="KAF2437862.1"/>
    </source>
</evidence>
<organism evidence="3 4">
    <name type="scientific">Karstenula rhodostoma CBS 690.94</name>
    <dbReference type="NCBI Taxonomy" id="1392251"/>
    <lineage>
        <taxon>Eukaryota</taxon>
        <taxon>Fungi</taxon>
        <taxon>Dikarya</taxon>
        <taxon>Ascomycota</taxon>
        <taxon>Pezizomycotina</taxon>
        <taxon>Dothideomycetes</taxon>
        <taxon>Pleosporomycetidae</taxon>
        <taxon>Pleosporales</taxon>
        <taxon>Massarineae</taxon>
        <taxon>Didymosphaeriaceae</taxon>
        <taxon>Karstenula</taxon>
    </lineage>
</organism>
<evidence type="ECO:0000313" key="4">
    <source>
        <dbReference type="Proteomes" id="UP000799764"/>
    </source>
</evidence>
<feature type="signal peptide" evidence="2">
    <location>
        <begin position="1"/>
        <end position="21"/>
    </location>
</feature>